<keyword evidence="6" id="KW-0479">Metal-binding</keyword>
<evidence type="ECO:0000313" key="9">
    <source>
        <dbReference type="EMBL" id="CZT04558.1"/>
    </source>
</evidence>
<dbReference type="GO" id="GO:0036503">
    <property type="term" value="P:ERAD pathway"/>
    <property type="evidence" value="ECO:0007669"/>
    <property type="project" value="UniProtKB-ARBA"/>
</dbReference>
<dbReference type="OrthoDB" id="8118055at2759"/>
<comment type="pathway">
    <text evidence="2">Protein modification; protein glycosylation.</text>
</comment>
<dbReference type="AlphaFoldDB" id="A0A1E1L4N1"/>
<dbReference type="Pfam" id="PF01532">
    <property type="entry name" value="Glyco_hydro_47"/>
    <property type="match status" value="1"/>
</dbReference>
<dbReference type="EC" id="3.2.1.-" evidence="8"/>
<sequence length="569" mass="64410">MSSFRPKQLSEKAILNIKTYYPRPLAIRPRSRHFLIAILLLCLYLYFPSYSTSSIPSTRLPKGPRPYKIQATFPKESADAKATRVERQGQVKDAFRHAWKGYNHYAWMHDEVMPVSGKTKDNFVGWAATLVDSLDSLYIMGLQEKFDEALEALKEIDFSKPKADKVPVFEVTIRYLGGLLGAYDVSKHKYPILLQKATQLGDFLSKAFKWVLSGNASLSIPSITWNNTENGLPVPYYWWKNETSGVLPGQDNVIIAQIASLSMEFIRLSQVTGNKTYAAQIQVITEQLKTTQDKTALPGMWPLLADCSGPQLSFSNEKFSLGVLADSAFEYLPKTHLLDYRTSDQYLKMYQSALATFSKRLFFRPSLPQNPDILMSGNVEISIDPNVIDGQFQHLACFVGGMVALGSRISNSAEELETAAKLTNGCVWGYDNTPSGIMPDFSHIKPCQDPAQCIWEGSGNGFVSVDDPSYQLRPEAIESVFIMYRLTADPTWMEKGWKMFQAVQKHTKTSIANARVVDVMEKWPKHEDSMESYWLAETLKYFYLLFSKPDLVSLDEYVLNTEAHPFRWA</sequence>
<keyword evidence="6" id="KW-0106">Calcium</keyword>
<organism evidence="9 10">
    <name type="scientific">Rhynchosporium agropyri</name>
    <dbReference type="NCBI Taxonomy" id="914238"/>
    <lineage>
        <taxon>Eukaryota</taxon>
        <taxon>Fungi</taxon>
        <taxon>Dikarya</taxon>
        <taxon>Ascomycota</taxon>
        <taxon>Pezizomycotina</taxon>
        <taxon>Leotiomycetes</taxon>
        <taxon>Helotiales</taxon>
        <taxon>Ploettnerulaceae</taxon>
        <taxon>Rhynchosporium</taxon>
    </lineage>
</organism>
<proteinExistence type="inferred from homology"/>
<dbReference type="GO" id="GO:0004571">
    <property type="term" value="F:mannosyl-oligosaccharide 1,2-alpha-mannosidase activity"/>
    <property type="evidence" value="ECO:0007669"/>
    <property type="project" value="InterPro"/>
</dbReference>
<dbReference type="PANTHER" id="PTHR11742:SF103">
    <property type="entry name" value="ENDOPLASMIC RETICULUM MANNOSIDASE MNL2-RELATED"/>
    <property type="match status" value="1"/>
</dbReference>
<evidence type="ECO:0000256" key="1">
    <source>
        <dbReference type="ARBA" id="ARBA00001913"/>
    </source>
</evidence>
<dbReference type="GO" id="GO:0005975">
    <property type="term" value="P:carbohydrate metabolic process"/>
    <property type="evidence" value="ECO:0007669"/>
    <property type="project" value="InterPro"/>
</dbReference>
<evidence type="ECO:0000256" key="5">
    <source>
        <dbReference type="ARBA" id="ARBA00023157"/>
    </source>
</evidence>
<dbReference type="Proteomes" id="UP000178912">
    <property type="component" value="Unassembled WGS sequence"/>
</dbReference>
<evidence type="ECO:0000256" key="3">
    <source>
        <dbReference type="ARBA" id="ARBA00007658"/>
    </source>
</evidence>
<keyword evidence="10" id="KW-1185">Reference proteome</keyword>
<keyword evidence="8" id="KW-0326">Glycosidase</keyword>
<dbReference type="SUPFAM" id="SSF48225">
    <property type="entry name" value="Seven-hairpin glycosidases"/>
    <property type="match status" value="1"/>
</dbReference>
<protein>
    <recommendedName>
        <fullName evidence="8">alpha-1,2-Mannosidase</fullName>
        <ecNumber evidence="8">3.2.1.-</ecNumber>
    </recommendedName>
</protein>
<dbReference type="GO" id="GO:0005509">
    <property type="term" value="F:calcium ion binding"/>
    <property type="evidence" value="ECO:0007669"/>
    <property type="project" value="InterPro"/>
</dbReference>
<reference evidence="10" key="1">
    <citation type="submission" date="2016-03" db="EMBL/GenBank/DDBJ databases">
        <authorList>
            <person name="Guldener U."/>
        </authorList>
    </citation>
    <scope>NUCLEOTIDE SEQUENCE [LARGE SCALE GENOMIC DNA]</scope>
    <source>
        <strain evidence="10">04CH-RAC-A.6.1</strain>
    </source>
</reference>
<evidence type="ECO:0000256" key="8">
    <source>
        <dbReference type="RuleBase" id="RU361193"/>
    </source>
</evidence>
<accession>A0A1E1L4N1</accession>
<evidence type="ECO:0000256" key="6">
    <source>
        <dbReference type="PIRSR" id="PIRSR601382-2"/>
    </source>
</evidence>
<feature type="disulfide bond" evidence="7">
    <location>
        <begin position="397"/>
        <end position="426"/>
    </location>
</feature>
<evidence type="ECO:0000256" key="7">
    <source>
        <dbReference type="PIRSR" id="PIRSR601382-3"/>
    </source>
</evidence>
<dbReference type="InterPro" id="IPR001382">
    <property type="entry name" value="Glyco_hydro_47"/>
</dbReference>
<dbReference type="PANTHER" id="PTHR11742">
    <property type="entry name" value="MANNOSYL-OLIGOSACCHARIDE ALPHA-1,2-MANNOSIDASE-RELATED"/>
    <property type="match status" value="1"/>
</dbReference>
<evidence type="ECO:0000313" key="10">
    <source>
        <dbReference type="Proteomes" id="UP000178912"/>
    </source>
</evidence>
<evidence type="ECO:0000256" key="2">
    <source>
        <dbReference type="ARBA" id="ARBA00004922"/>
    </source>
</evidence>
<feature type="binding site" evidence="6">
    <location>
        <position position="561"/>
    </location>
    <ligand>
        <name>Ca(2+)</name>
        <dbReference type="ChEBI" id="CHEBI:29108"/>
    </ligand>
</feature>
<gene>
    <name evidence="9" type="ORF">RAG0_10979</name>
</gene>
<dbReference type="PRINTS" id="PR00747">
    <property type="entry name" value="GLYHDRLASE47"/>
</dbReference>
<name>A0A1E1L4N1_9HELO</name>
<dbReference type="InterPro" id="IPR012341">
    <property type="entry name" value="6hp_glycosidase-like_sf"/>
</dbReference>
<keyword evidence="5 7" id="KW-1015">Disulfide bond</keyword>
<keyword evidence="4 8" id="KW-0378">Hydrolase</keyword>
<comment type="cofactor">
    <cofactor evidence="1 6">
        <name>Ca(2+)</name>
        <dbReference type="ChEBI" id="CHEBI:29108"/>
    </cofactor>
</comment>
<evidence type="ECO:0000256" key="4">
    <source>
        <dbReference type="ARBA" id="ARBA00022801"/>
    </source>
</evidence>
<dbReference type="UniPathway" id="UPA00378"/>
<dbReference type="GO" id="GO:0016020">
    <property type="term" value="C:membrane"/>
    <property type="evidence" value="ECO:0007669"/>
    <property type="project" value="InterPro"/>
</dbReference>
<dbReference type="InterPro" id="IPR050749">
    <property type="entry name" value="Glycosyl_Hydrolase_47"/>
</dbReference>
<dbReference type="Gene3D" id="1.50.10.10">
    <property type="match status" value="1"/>
</dbReference>
<dbReference type="GO" id="GO:0005783">
    <property type="term" value="C:endoplasmic reticulum"/>
    <property type="evidence" value="ECO:0007669"/>
    <property type="project" value="TreeGrafter"/>
</dbReference>
<comment type="similarity">
    <text evidence="3 8">Belongs to the glycosyl hydrolase 47 family.</text>
</comment>
<dbReference type="EMBL" id="FJUX01000069">
    <property type="protein sequence ID" value="CZT04558.1"/>
    <property type="molecule type" value="Genomic_DNA"/>
</dbReference>
<dbReference type="InterPro" id="IPR036026">
    <property type="entry name" value="Seven-hairpin_glycosidases"/>
</dbReference>